<evidence type="ECO:0008006" key="4">
    <source>
        <dbReference type="Google" id="ProtNLM"/>
    </source>
</evidence>
<evidence type="ECO:0000313" key="2">
    <source>
        <dbReference type="EMBL" id="MCX5571717.1"/>
    </source>
</evidence>
<evidence type="ECO:0000313" key="3">
    <source>
        <dbReference type="Proteomes" id="UP001144805"/>
    </source>
</evidence>
<feature type="transmembrane region" description="Helical" evidence="1">
    <location>
        <begin position="153"/>
        <end position="173"/>
    </location>
</feature>
<reference evidence="2" key="1">
    <citation type="submission" date="2022-11" db="EMBL/GenBank/DDBJ databases">
        <title>Biodiversity and phylogenetic relationships of bacteria.</title>
        <authorList>
            <person name="Machado R.A.R."/>
            <person name="Bhat A."/>
            <person name="Loulou A."/>
            <person name="Kallel S."/>
        </authorList>
    </citation>
    <scope>NUCLEOTIDE SEQUENCE</scope>
    <source>
        <strain evidence="2">K-TC2</strain>
    </source>
</reference>
<proteinExistence type="predicted"/>
<evidence type="ECO:0000256" key="1">
    <source>
        <dbReference type="SAM" id="Phobius"/>
    </source>
</evidence>
<keyword evidence="1" id="KW-0472">Membrane</keyword>
<name>A0A9X3E6Q2_9HYPH</name>
<comment type="caution">
    <text evidence="2">The sequence shown here is derived from an EMBL/GenBank/DDBJ whole genome shotgun (WGS) entry which is preliminary data.</text>
</comment>
<dbReference type="SUPFAM" id="SSF48452">
    <property type="entry name" value="TPR-like"/>
    <property type="match status" value="1"/>
</dbReference>
<dbReference type="InterPro" id="IPR011990">
    <property type="entry name" value="TPR-like_helical_dom_sf"/>
</dbReference>
<dbReference type="AlphaFoldDB" id="A0A9X3E6Q2"/>
<keyword evidence="1" id="KW-0812">Transmembrane</keyword>
<keyword evidence="3" id="KW-1185">Reference proteome</keyword>
<dbReference type="EMBL" id="JAPKNK010000011">
    <property type="protein sequence ID" value="MCX5571717.1"/>
    <property type="molecule type" value="Genomic_DNA"/>
</dbReference>
<gene>
    <name evidence="2" type="ORF">OSH07_21130</name>
</gene>
<sequence>MRSWFASSDKGLADASADLGPHAPTDVEIPPEAIRDALARILKGETFDAPSRSRRFLSYVVEETLAGRADRIKAFSIATDVFGRGADFDSHADPIVRLEAVRLRRAMEQYYERAGTNDPVVISIPKGGYVPAFAWQVLVPPVEALETDRPPRWIVGLVAVVCVGLTVSLALLLEAAGWSPWPRAISTPAVPRLLVRPIDDVSSSPAASALANGLTPEILGQMAKFRDIVTVEGERDNPNAHGARYVLLGGVSLAGSRLRLQARLLDAEDASVLWAHTYDVNYDPRQRIALEEQLAREIATELGQPYGVIYKADAGRSGSDTSGDWESYSCTLSYFIYRANLDARSHPRVRQCLEKTVARFPDYATAWALLAQTYLDELRFRFPVEAATAPASLEKATAAAKRAVELDPRNVRALQAKMLALYFDGQVESALAIGEQAMATNPNDTELMGEYGLRVADSGQWSRGCALVAQARERNPGPLGYYEVILSICSYIERDYAAATMWIRRAAVVDNPAYHLIAAAVFAEAAYPVDAEAERKWLMAHAPEFVTNVRTWVGLRNVPEVDRNRFLTSLSKAGLQF</sequence>
<accession>A0A9X3E6Q2</accession>
<keyword evidence="1" id="KW-1133">Transmembrane helix</keyword>
<dbReference type="Gene3D" id="1.25.40.10">
    <property type="entry name" value="Tetratricopeptide repeat domain"/>
    <property type="match status" value="1"/>
</dbReference>
<dbReference type="RefSeq" id="WP_266340677.1">
    <property type="nucleotide sequence ID" value="NZ_JAPKNK010000011.1"/>
</dbReference>
<dbReference type="Proteomes" id="UP001144805">
    <property type="component" value="Unassembled WGS sequence"/>
</dbReference>
<organism evidence="2 3">
    <name type="scientific">Kaistia nematophila</name>
    <dbReference type="NCBI Taxonomy" id="2994654"/>
    <lineage>
        <taxon>Bacteria</taxon>
        <taxon>Pseudomonadati</taxon>
        <taxon>Pseudomonadota</taxon>
        <taxon>Alphaproteobacteria</taxon>
        <taxon>Hyphomicrobiales</taxon>
        <taxon>Kaistiaceae</taxon>
        <taxon>Kaistia</taxon>
    </lineage>
</organism>
<protein>
    <recommendedName>
        <fullName evidence="4">Adenylate cyclase</fullName>
    </recommendedName>
</protein>